<dbReference type="Proteomes" id="UP001139157">
    <property type="component" value="Unassembled WGS sequence"/>
</dbReference>
<reference evidence="2" key="1">
    <citation type="submission" date="2022-06" db="EMBL/GenBank/DDBJ databases">
        <title>Novel species in genus nocardia.</title>
        <authorList>
            <person name="Li F."/>
        </authorList>
    </citation>
    <scope>NUCLEOTIDE SEQUENCE</scope>
    <source>
        <strain evidence="2">CDC141</strain>
    </source>
</reference>
<dbReference type="InterPro" id="IPR001387">
    <property type="entry name" value="Cro/C1-type_HTH"/>
</dbReference>
<dbReference type="EMBL" id="JAMRXG010000003">
    <property type="protein sequence ID" value="MCM6773760.1"/>
    <property type="molecule type" value="Genomic_DNA"/>
</dbReference>
<evidence type="ECO:0000313" key="3">
    <source>
        <dbReference type="Proteomes" id="UP001139157"/>
    </source>
</evidence>
<dbReference type="Gene3D" id="1.10.260.40">
    <property type="entry name" value="lambda repressor-like DNA-binding domains"/>
    <property type="match status" value="1"/>
</dbReference>
<organism evidence="2 3">
    <name type="scientific">Nocardia pulmonis</name>
    <dbReference type="NCBI Taxonomy" id="2951408"/>
    <lineage>
        <taxon>Bacteria</taxon>
        <taxon>Bacillati</taxon>
        <taxon>Actinomycetota</taxon>
        <taxon>Actinomycetes</taxon>
        <taxon>Mycobacteriales</taxon>
        <taxon>Nocardiaceae</taxon>
        <taxon>Nocardia</taxon>
    </lineage>
</organism>
<accession>A0A9X2E6K7</accession>
<evidence type="ECO:0000313" key="2">
    <source>
        <dbReference type="EMBL" id="MCM6773760.1"/>
    </source>
</evidence>
<dbReference type="Pfam" id="PF13560">
    <property type="entry name" value="HTH_31"/>
    <property type="match status" value="1"/>
</dbReference>
<name>A0A9X2E6K7_9NOCA</name>
<feature type="domain" description="HTH cro/C1-type" evidence="1">
    <location>
        <begin position="24"/>
        <end position="79"/>
    </location>
</feature>
<dbReference type="InterPro" id="IPR010982">
    <property type="entry name" value="Lambda_DNA-bd_dom_sf"/>
</dbReference>
<protein>
    <submittedName>
        <fullName evidence="2">Helix-turn-helix domain-containing protein</fullName>
    </submittedName>
</protein>
<keyword evidence="3" id="KW-1185">Reference proteome</keyword>
<dbReference type="CDD" id="cd00093">
    <property type="entry name" value="HTH_XRE"/>
    <property type="match status" value="1"/>
</dbReference>
<dbReference type="SUPFAM" id="SSF47413">
    <property type="entry name" value="lambda repressor-like DNA-binding domains"/>
    <property type="match status" value="1"/>
</dbReference>
<dbReference type="Pfam" id="PF19054">
    <property type="entry name" value="DUF5753"/>
    <property type="match status" value="1"/>
</dbReference>
<gene>
    <name evidence="2" type="ORF">NDR86_09785</name>
</gene>
<dbReference type="GO" id="GO:0003677">
    <property type="term" value="F:DNA binding"/>
    <property type="evidence" value="ECO:0007669"/>
    <property type="project" value="InterPro"/>
</dbReference>
<evidence type="ECO:0000259" key="1">
    <source>
        <dbReference type="PROSITE" id="PS50943"/>
    </source>
</evidence>
<dbReference type="RefSeq" id="WP_251910813.1">
    <property type="nucleotide sequence ID" value="NZ_JAMRXG010000003.1"/>
</dbReference>
<sequence>MGDTNPKRTVSGPEVPRRQLGRLLRDLRQGAGLTIARVAELIECGTATVQRLETAGTQRIDLNELEAFCRVCGADDHTVEALRDFAQGGSEKGWFYNFELYLGLEAMVESLTMFAEIMPGLLQTADYARFLFQVGHPDESPSQIERRVEMRMRRKRSIVRKGRPVRLDAVVDEMALRRVIGDRRIMRAQCRHLADMSTRPNITVRILPFSAGLPVGEVTGPLIIMDFGSRPGGEPLERSLVYVENYRGAMYYDDKDEVKAYRATHEAMVRAALCPDASRALLRQAAREYSA</sequence>
<comment type="caution">
    <text evidence="2">The sequence shown here is derived from an EMBL/GenBank/DDBJ whole genome shotgun (WGS) entry which is preliminary data.</text>
</comment>
<dbReference type="SMART" id="SM00530">
    <property type="entry name" value="HTH_XRE"/>
    <property type="match status" value="1"/>
</dbReference>
<proteinExistence type="predicted"/>
<dbReference type="PROSITE" id="PS50943">
    <property type="entry name" value="HTH_CROC1"/>
    <property type="match status" value="1"/>
</dbReference>
<dbReference type="InterPro" id="IPR043917">
    <property type="entry name" value="DUF5753"/>
</dbReference>
<dbReference type="AlphaFoldDB" id="A0A9X2E6K7"/>